<dbReference type="Gene3D" id="1.20.1560.10">
    <property type="entry name" value="ABC transporter type 1, transmembrane domain"/>
    <property type="match status" value="2"/>
</dbReference>
<evidence type="ECO:0000256" key="7">
    <source>
        <dbReference type="ARBA" id="ARBA00022989"/>
    </source>
</evidence>
<dbReference type="SMART" id="SM00382">
    <property type="entry name" value="AAA"/>
    <property type="match status" value="2"/>
</dbReference>
<feature type="transmembrane region" description="Helical" evidence="9">
    <location>
        <begin position="888"/>
        <end position="909"/>
    </location>
</feature>
<evidence type="ECO:0000256" key="5">
    <source>
        <dbReference type="ARBA" id="ARBA00022741"/>
    </source>
</evidence>
<keyword evidence="6" id="KW-0067">ATP-binding</keyword>
<dbReference type="InterPro" id="IPR044746">
    <property type="entry name" value="ABCC_6TM_D1"/>
</dbReference>
<feature type="transmembrane region" description="Helical" evidence="9">
    <location>
        <begin position="803"/>
        <end position="827"/>
    </location>
</feature>
<feature type="transmembrane region" description="Helical" evidence="9">
    <location>
        <begin position="720"/>
        <end position="745"/>
    </location>
</feature>
<reference evidence="12 13" key="1">
    <citation type="journal article" date="2013" name="PLoS Genet.">
        <title>Distinctive expansion of potential virulence genes in the genome of the oomycete fish pathogen Saprolegnia parasitica.</title>
        <authorList>
            <person name="Jiang R.H."/>
            <person name="de Bruijn I."/>
            <person name="Haas B.J."/>
            <person name="Belmonte R."/>
            <person name="Lobach L."/>
            <person name="Christie J."/>
            <person name="van den Ackerveken G."/>
            <person name="Bottin A."/>
            <person name="Bulone V."/>
            <person name="Diaz-Moreno S.M."/>
            <person name="Dumas B."/>
            <person name="Fan L."/>
            <person name="Gaulin E."/>
            <person name="Govers F."/>
            <person name="Grenville-Briggs L.J."/>
            <person name="Horner N.R."/>
            <person name="Levin J.Z."/>
            <person name="Mammella M."/>
            <person name="Meijer H.J."/>
            <person name="Morris P."/>
            <person name="Nusbaum C."/>
            <person name="Oome S."/>
            <person name="Phillips A.J."/>
            <person name="van Rooyen D."/>
            <person name="Rzeszutek E."/>
            <person name="Saraiva M."/>
            <person name="Secombes C.J."/>
            <person name="Seidl M.F."/>
            <person name="Snel B."/>
            <person name="Stassen J.H."/>
            <person name="Sykes S."/>
            <person name="Tripathy S."/>
            <person name="van den Berg H."/>
            <person name="Vega-Arreguin J.C."/>
            <person name="Wawra S."/>
            <person name="Young S.K."/>
            <person name="Zeng Q."/>
            <person name="Dieguez-Uribeondo J."/>
            <person name="Russ C."/>
            <person name="Tyler B.M."/>
            <person name="van West P."/>
        </authorList>
    </citation>
    <scope>NUCLEOTIDE SEQUENCE [LARGE SCALE GENOMIC DNA]</scope>
    <source>
        <strain evidence="12 13">CBS 223.65</strain>
    </source>
</reference>
<feature type="transmembrane region" description="Helical" evidence="9">
    <location>
        <begin position="303"/>
        <end position="327"/>
    </location>
</feature>
<feature type="transmembrane region" description="Helical" evidence="9">
    <location>
        <begin position="220"/>
        <end position="239"/>
    </location>
</feature>
<dbReference type="CDD" id="cd18580">
    <property type="entry name" value="ABC_6TM_ABCC_D2"/>
    <property type="match status" value="1"/>
</dbReference>
<evidence type="ECO:0000256" key="6">
    <source>
        <dbReference type="ARBA" id="ARBA00022840"/>
    </source>
</evidence>
<dbReference type="InterPro" id="IPR027417">
    <property type="entry name" value="P-loop_NTPase"/>
</dbReference>
<dbReference type="InterPro" id="IPR017871">
    <property type="entry name" value="ABC_transporter-like_CS"/>
</dbReference>
<dbReference type="PROSITE" id="PS50893">
    <property type="entry name" value="ABC_TRANSPORTER_2"/>
    <property type="match status" value="2"/>
</dbReference>
<organism evidence="12 13">
    <name type="scientific">Saprolegnia parasitica (strain CBS 223.65)</name>
    <dbReference type="NCBI Taxonomy" id="695850"/>
    <lineage>
        <taxon>Eukaryota</taxon>
        <taxon>Sar</taxon>
        <taxon>Stramenopiles</taxon>
        <taxon>Oomycota</taxon>
        <taxon>Saprolegniomycetes</taxon>
        <taxon>Saprolegniales</taxon>
        <taxon>Saprolegniaceae</taxon>
        <taxon>Saprolegnia</taxon>
    </lineage>
</organism>
<dbReference type="InterPro" id="IPR011527">
    <property type="entry name" value="ABC1_TM_dom"/>
</dbReference>
<keyword evidence="8 9" id="KW-0472">Membrane</keyword>
<dbReference type="VEuPathDB" id="FungiDB:SPRG_06447"/>
<comment type="subcellular location">
    <subcellularLocation>
        <location evidence="1">Vacuole membrane</location>
        <topology evidence="1">Multi-pass membrane protein</topology>
    </subcellularLocation>
</comment>
<dbReference type="FunFam" id="3.40.50.300:FF:004162">
    <property type="entry name" value="ATP binding cassette subfamily C member 5"/>
    <property type="match status" value="1"/>
</dbReference>
<feature type="transmembrane region" description="Helical" evidence="9">
    <location>
        <begin position="193"/>
        <end position="214"/>
    </location>
</feature>
<dbReference type="OrthoDB" id="6500128at2759"/>
<feature type="transmembrane region" description="Helical" evidence="9">
    <location>
        <begin position="681"/>
        <end position="708"/>
    </location>
</feature>
<dbReference type="Proteomes" id="UP000030745">
    <property type="component" value="Unassembled WGS sequence"/>
</dbReference>
<dbReference type="InterPro" id="IPR003593">
    <property type="entry name" value="AAA+_ATPase"/>
</dbReference>
<dbReference type="FunFam" id="1.20.1560.10:FF:000006">
    <property type="entry name" value="ATP-binding cassette, sub-family C (CFTR/MRP), member 9"/>
    <property type="match status" value="1"/>
</dbReference>
<dbReference type="InterPro" id="IPR036640">
    <property type="entry name" value="ABC1_TM_sf"/>
</dbReference>
<name>A0A067CPY3_SAPPC</name>
<keyword evidence="5" id="KW-0547">Nucleotide-binding</keyword>
<dbReference type="OMA" id="QVTDAWT"/>
<dbReference type="EMBL" id="KK583210">
    <property type="protein sequence ID" value="KDO28591.1"/>
    <property type="molecule type" value="Genomic_DNA"/>
</dbReference>
<dbReference type="FunFam" id="3.40.50.300:FF:000997">
    <property type="entry name" value="Multidrug resistance-associated protein 1"/>
    <property type="match status" value="1"/>
</dbReference>
<feature type="domain" description="ABC transporter" evidence="10">
    <location>
        <begin position="984"/>
        <end position="1183"/>
    </location>
</feature>
<dbReference type="CDD" id="cd18579">
    <property type="entry name" value="ABC_6TM_ABCC_D1"/>
    <property type="match status" value="1"/>
</dbReference>
<evidence type="ECO:0000256" key="9">
    <source>
        <dbReference type="SAM" id="Phobius"/>
    </source>
</evidence>
<dbReference type="Pfam" id="PF00005">
    <property type="entry name" value="ABC_tran"/>
    <property type="match status" value="3"/>
</dbReference>
<dbReference type="SUPFAM" id="SSF90123">
    <property type="entry name" value="ABC transporter transmembrane region"/>
    <property type="match status" value="2"/>
</dbReference>
<dbReference type="InterPro" id="IPR044726">
    <property type="entry name" value="ABCC_6TM_D2"/>
</dbReference>
<feature type="domain" description="ABC transporter" evidence="10">
    <location>
        <begin position="392"/>
        <end position="614"/>
    </location>
</feature>
<sequence length="1191" mass="128955">MPSKATEQSPLVAAPVLSDTCPHDVGAYGSSLLFSWLTPLLDLGNQRPLQFNDLYQLNPTDRATNVDATFQRFWAIEAASPSPRMWRAVLRAFGGPFLIAGLLKVLHIGSQFVGPLLIKSIVAYLSDPDATLLEGFVYAGAIFVAGVLQSFALRQYYFKCYEVGLRLRTAVVMSVYQKLTNLMSLDAQRLQTLPNYAHAAWFTIVQVSVAFYLMYVQLGVAFAAGIAITLLLLPISSAISRAMRSLQTPLMHVKDVRLKVIFEVLSGIKVLKLQAWEPSYLERILSIRSDELRQLRSYVFAKSYAGVVFNAVPSIVTVVSFAAFVYLGNTLDVGTALTSVALFEILRSPLNNVPEAMNGVVEGFVSFGRLEDFYGRPERVPVTHGALASPGIELADAAFTYAGSEAPALAHLSARWGMNHVVAVVGAVGSGKSSLLHGLLGNVPCTQGHVHLRGSIAYVGQQPFIQNATLRDNITFGLPFDARKYKHAVAVSSLQADLAVLPGGDLTEIGEKGINLSGGQRTRVALARAVYMDADVYLLDDPLAAVDAHVGADIFNQCIGTALKGKLVVLVTNALQFLRDVDSIVVMANGAIVETGPYAAFVAAPDAHPVLSAMLASIQSAPDDATDASMVPSITAEQAKRSAAISSDTTTRGNLIADEDRAVGNVPWATYKAWLTSCGGYSVALGICLLFAFAQATQVSSTLWLSYWSMHADPTNQASYLLVFVGLNLLASAFVLLRSIGFYMAGLRGSKALFESVVATVLRAPMQFFDTTPLGRVMNRLSKDVYTVDESIPYNASFLLSSLMTLLSALTMTLLVTPLFGLALLPLTLQRMDATSRSPVYALLTETLDGLATIRASNVQASFLARQAYLLDRNQRAYYLSFSAECWLGLRVECIGALAAATAVLLAVLSPHSAAFASVAGVSLSYSFNVAQVLNWTVRFLAIVQTQMVSVERLDAYQNLATEAAWTTSTPPPQSWPRLGRVVFENVDLRYRDGLPRVLRTLSFALRPNEKVGVVGRTGAGKSSLVVALMRLVELSGGRILLDGVDIAQIGLHELRGKIAIIPQDPRAHLEIASLDDVVDERGLNFSVGERQLLCIARALLKKAKLILMDEATASIDPSTDRRIQESIRTEFVDCTTLTIAHRINTILDCDRVLVMDQGAAAEFDAPSELLKNPHGLFTNLVDHWRESDDC</sequence>
<proteinExistence type="predicted"/>
<keyword evidence="13" id="KW-1185">Reference proteome</keyword>
<keyword evidence="7 9" id="KW-1133">Transmembrane helix</keyword>
<dbReference type="GO" id="GO:0016887">
    <property type="term" value="F:ATP hydrolysis activity"/>
    <property type="evidence" value="ECO:0007669"/>
    <property type="project" value="InterPro"/>
</dbReference>
<dbReference type="RefSeq" id="XP_012200654.1">
    <property type="nucleotide sequence ID" value="XM_012345264.1"/>
</dbReference>
<evidence type="ECO:0000256" key="4">
    <source>
        <dbReference type="ARBA" id="ARBA00022737"/>
    </source>
</evidence>
<dbReference type="GO" id="GO:0140359">
    <property type="term" value="F:ABC-type transporter activity"/>
    <property type="evidence" value="ECO:0007669"/>
    <property type="project" value="InterPro"/>
</dbReference>
<evidence type="ECO:0000259" key="10">
    <source>
        <dbReference type="PROSITE" id="PS50893"/>
    </source>
</evidence>
<keyword evidence="3 9" id="KW-0812">Transmembrane</keyword>
<gene>
    <name evidence="12" type="ORF">SPRG_06447</name>
</gene>
<dbReference type="KEGG" id="spar:SPRG_06447"/>
<evidence type="ECO:0000256" key="3">
    <source>
        <dbReference type="ARBA" id="ARBA00022692"/>
    </source>
</evidence>
<protein>
    <submittedName>
        <fullName evidence="12">Uncharacterized protein</fullName>
    </submittedName>
</protein>
<dbReference type="PROSITE" id="PS50929">
    <property type="entry name" value="ABC_TM1F"/>
    <property type="match status" value="2"/>
</dbReference>
<dbReference type="GeneID" id="24128795"/>
<feature type="domain" description="ABC transmembrane type-1" evidence="11">
    <location>
        <begin position="685"/>
        <end position="946"/>
    </location>
</feature>
<keyword evidence="2" id="KW-0813">Transport</keyword>
<dbReference type="PROSITE" id="PS00211">
    <property type="entry name" value="ABC_TRANSPORTER_1"/>
    <property type="match status" value="2"/>
</dbReference>
<feature type="domain" description="ABC transmembrane type-1" evidence="11">
    <location>
        <begin position="98"/>
        <end position="362"/>
    </location>
</feature>
<evidence type="ECO:0000313" key="13">
    <source>
        <dbReference type="Proteomes" id="UP000030745"/>
    </source>
</evidence>
<keyword evidence="4" id="KW-0677">Repeat</keyword>
<dbReference type="GO" id="GO:0005774">
    <property type="term" value="C:vacuolar membrane"/>
    <property type="evidence" value="ECO:0007669"/>
    <property type="project" value="UniProtKB-SubCell"/>
</dbReference>
<dbReference type="CDD" id="cd03250">
    <property type="entry name" value="ABCC_MRP_domain1"/>
    <property type="match status" value="1"/>
</dbReference>
<dbReference type="PANTHER" id="PTHR24223:SF443">
    <property type="entry name" value="MULTIDRUG-RESISTANCE LIKE PROTEIN 1, ISOFORM I"/>
    <property type="match status" value="1"/>
</dbReference>
<dbReference type="FunFam" id="3.40.50.300:FF:003492">
    <property type="entry name" value="AGAP012735-PA"/>
    <property type="match status" value="1"/>
</dbReference>
<feature type="transmembrane region" description="Helical" evidence="9">
    <location>
        <begin position="135"/>
        <end position="153"/>
    </location>
</feature>
<dbReference type="Gene3D" id="3.40.50.300">
    <property type="entry name" value="P-loop containing nucleotide triphosphate hydrolases"/>
    <property type="match status" value="3"/>
</dbReference>
<evidence type="ECO:0000259" key="11">
    <source>
        <dbReference type="PROSITE" id="PS50929"/>
    </source>
</evidence>
<dbReference type="GO" id="GO:0005524">
    <property type="term" value="F:ATP binding"/>
    <property type="evidence" value="ECO:0007669"/>
    <property type="project" value="UniProtKB-KW"/>
</dbReference>
<feature type="transmembrane region" description="Helical" evidence="9">
    <location>
        <begin position="88"/>
        <end position="109"/>
    </location>
</feature>
<evidence type="ECO:0000256" key="2">
    <source>
        <dbReference type="ARBA" id="ARBA00022448"/>
    </source>
</evidence>
<dbReference type="FunFam" id="1.20.1560.10:FF:000013">
    <property type="entry name" value="ABC transporter C family member 2"/>
    <property type="match status" value="1"/>
</dbReference>
<dbReference type="SUPFAM" id="SSF52540">
    <property type="entry name" value="P-loop containing nucleoside triphosphate hydrolases"/>
    <property type="match status" value="2"/>
</dbReference>
<evidence type="ECO:0000313" key="12">
    <source>
        <dbReference type="EMBL" id="KDO28591.1"/>
    </source>
</evidence>
<dbReference type="InterPro" id="IPR003439">
    <property type="entry name" value="ABC_transporter-like_ATP-bd"/>
</dbReference>
<evidence type="ECO:0000256" key="1">
    <source>
        <dbReference type="ARBA" id="ARBA00004128"/>
    </source>
</evidence>
<dbReference type="CDD" id="cd03244">
    <property type="entry name" value="ABCC_MRP_domain2"/>
    <property type="match status" value="1"/>
</dbReference>
<dbReference type="InterPro" id="IPR050173">
    <property type="entry name" value="ABC_transporter_C-like"/>
</dbReference>
<accession>A0A067CPY3</accession>
<evidence type="ECO:0000256" key="8">
    <source>
        <dbReference type="ARBA" id="ARBA00023136"/>
    </source>
</evidence>
<dbReference type="Pfam" id="PF00664">
    <property type="entry name" value="ABC_membrane"/>
    <property type="match status" value="2"/>
</dbReference>
<dbReference type="PANTHER" id="PTHR24223">
    <property type="entry name" value="ATP-BINDING CASSETTE SUB-FAMILY C"/>
    <property type="match status" value="1"/>
</dbReference>
<dbReference type="AlphaFoldDB" id="A0A067CPY3"/>